<evidence type="ECO:0000313" key="1">
    <source>
        <dbReference type="EMBL" id="MBW3093258.1"/>
    </source>
</evidence>
<protein>
    <recommendedName>
        <fullName evidence="3">CTP synthase</fullName>
    </recommendedName>
</protein>
<sequence>MRTNHELAARCLETEERRLCMWGRTSAERRVLLRRTAAGDMIRVAESCYARADHWNTLDRMEQYRRIIRTLTVQHPDWLFGDMTAAAFYGINDSVRHANVIHRMTDRRRHSHDHGSLRYHLLPDEERVQCRLVDGVRVTSLRRTIFDCVRRLDFPDGLSVAEAALRQRLMSREDMLDACRTLPGNFRAKALRAVASAPGGTENGGEAYAYAVMLEEGFEAPKLQEEIIDPVDLGRRYRVDFSWHTQDGRFIVAELDGRIKYTDPSMFKDGSQSETFIAEKERDERIRLVADDVVRFSFSEAYRRTMLSAKLDKARVPRRANRMPS</sequence>
<evidence type="ECO:0000313" key="2">
    <source>
        <dbReference type="Proteomes" id="UP000700815"/>
    </source>
</evidence>
<evidence type="ECO:0008006" key="3">
    <source>
        <dbReference type="Google" id="ProtNLM"/>
    </source>
</evidence>
<dbReference type="RefSeq" id="WP_219059240.1">
    <property type="nucleotide sequence ID" value="NZ_JAHBBH010000033.1"/>
</dbReference>
<comment type="caution">
    <text evidence="1">The sequence shown here is derived from an EMBL/GenBank/DDBJ whole genome shotgun (WGS) entry which is preliminary data.</text>
</comment>
<accession>A0ABS6WGU9</accession>
<proteinExistence type="predicted"/>
<gene>
    <name evidence="1" type="ORF">KIH79_10080</name>
</gene>
<name>A0ABS6WGU9_9BIFI</name>
<reference evidence="1 2" key="1">
    <citation type="submission" date="2021-05" db="EMBL/GenBank/DDBJ databases">
        <title>Phylogenetic classification of ten novel species belonging to the genus Bifidobacterium comprising B. colchicus sp. nov., B. abeli sp. nov., B. bicoloris sp. nov., B. guerezis sp. nov., B. rosaliae sp. nov., B. santillanensis sp. nov., B. argentati sp. nov., B. amazzoni sp. nov., B. pluviali sp. nov., and B. pinnaculum sp. nov.</title>
        <authorList>
            <person name="Lugli G.A."/>
            <person name="Ruiz Garcia L."/>
            <person name="Margolles A."/>
            <person name="Ventura M."/>
        </authorList>
    </citation>
    <scope>NUCLEOTIDE SEQUENCE [LARGE SCALE GENOMIC DNA]</scope>
    <source>
        <strain evidence="1 2">82T10</strain>
    </source>
</reference>
<keyword evidence="2" id="KW-1185">Reference proteome</keyword>
<dbReference type="Proteomes" id="UP000700815">
    <property type="component" value="Unassembled WGS sequence"/>
</dbReference>
<organism evidence="1 2">
    <name type="scientific">Bifidobacterium miconis</name>
    <dbReference type="NCBI Taxonomy" id="2834435"/>
    <lineage>
        <taxon>Bacteria</taxon>
        <taxon>Bacillati</taxon>
        <taxon>Actinomycetota</taxon>
        <taxon>Actinomycetes</taxon>
        <taxon>Bifidobacteriales</taxon>
        <taxon>Bifidobacteriaceae</taxon>
        <taxon>Bifidobacterium</taxon>
    </lineage>
</organism>
<dbReference type="EMBL" id="JAHBBH010000033">
    <property type="protein sequence ID" value="MBW3093258.1"/>
    <property type="molecule type" value="Genomic_DNA"/>
</dbReference>